<name>A0ABP7F524_9MICO</name>
<accession>A0ABP7F524</accession>
<keyword evidence="1" id="KW-0472">Membrane</keyword>
<organism evidence="2 3">
    <name type="scientific">Leifsonella bigeumensis</name>
    <dbReference type="NCBI Taxonomy" id="433643"/>
    <lineage>
        <taxon>Bacteria</taxon>
        <taxon>Bacillati</taxon>
        <taxon>Actinomycetota</taxon>
        <taxon>Actinomycetes</taxon>
        <taxon>Micrococcales</taxon>
        <taxon>Microbacteriaceae</taxon>
        <taxon>Leifsonella</taxon>
    </lineage>
</organism>
<dbReference type="EMBL" id="BAABAE010000001">
    <property type="protein sequence ID" value="GAA3729772.1"/>
    <property type="molecule type" value="Genomic_DNA"/>
</dbReference>
<dbReference type="Proteomes" id="UP001501004">
    <property type="component" value="Unassembled WGS sequence"/>
</dbReference>
<sequence>MRIVAVIRLLVALAGGTAIVATLIDTASRTPINPFNFFGFFTMQSNILTVIMLLVAAIVGFAGRPHSAGFALFRACVTTYIVVVGIVYNTLLIGLEGGITLAWANTVLHVAIPLYVALDWIIVGDRPAIPWSKLWVVAVYPIVWIGVVLVRGATDGWVPYPFLDPALGYGVVAAYCIGIAVAIIAVGALVWWVSRIRLLRV</sequence>
<keyword evidence="1" id="KW-0812">Transmembrane</keyword>
<feature type="transmembrane region" description="Helical" evidence="1">
    <location>
        <begin position="134"/>
        <end position="154"/>
    </location>
</feature>
<feature type="transmembrane region" description="Helical" evidence="1">
    <location>
        <begin position="71"/>
        <end position="95"/>
    </location>
</feature>
<evidence type="ECO:0000313" key="2">
    <source>
        <dbReference type="EMBL" id="GAA3729772.1"/>
    </source>
</evidence>
<evidence type="ECO:0000256" key="1">
    <source>
        <dbReference type="SAM" id="Phobius"/>
    </source>
</evidence>
<reference evidence="3" key="1">
    <citation type="journal article" date="2019" name="Int. J. Syst. Evol. Microbiol.">
        <title>The Global Catalogue of Microorganisms (GCM) 10K type strain sequencing project: providing services to taxonomists for standard genome sequencing and annotation.</title>
        <authorList>
            <consortium name="The Broad Institute Genomics Platform"/>
            <consortium name="The Broad Institute Genome Sequencing Center for Infectious Disease"/>
            <person name="Wu L."/>
            <person name="Ma J."/>
        </authorList>
    </citation>
    <scope>NUCLEOTIDE SEQUENCE [LARGE SCALE GENOMIC DNA]</scope>
    <source>
        <strain evidence="3">JCM 16949</strain>
    </source>
</reference>
<gene>
    <name evidence="2" type="ORF">GCM10022239_03020</name>
</gene>
<comment type="caution">
    <text evidence="2">The sequence shown here is derived from an EMBL/GenBank/DDBJ whole genome shotgun (WGS) entry which is preliminary data.</text>
</comment>
<dbReference type="NCBIfam" id="NF038065">
    <property type="entry name" value="Pr6Pr"/>
    <property type="match status" value="1"/>
</dbReference>
<feature type="transmembrane region" description="Helical" evidence="1">
    <location>
        <begin position="37"/>
        <end position="59"/>
    </location>
</feature>
<keyword evidence="1" id="KW-1133">Transmembrane helix</keyword>
<keyword evidence="3" id="KW-1185">Reference proteome</keyword>
<feature type="transmembrane region" description="Helical" evidence="1">
    <location>
        <begin position="101"/>
        <end position="122"/>
    </location>
</feature>
<protein>
    <submittedName>
        <fullName evidence="2">Pr6Pr family membrane protein</fullName>
    </submittedName>
</protein>
<dbReference type="InterPro" id="IPR049713">
    <property type="entry name" value="Pr6Pr-like"/>
</dbReference>
<feature type="transmembrane region" description="Helical" evidence="1">
    <location>
        <begin position="166"/>
        <end position="193"/>
    </location>
</feature>
<proteinExistence type="predicted"/>
<dbReference type="RefSeq" id="WP_344752996.1">
    <property type="nucleotide sequence ID" value="NZ_BAABAE010000001.1"/>
</dbReference>
<evidence type="ECO:0000313" key="3">
    <source>
        <dbReference type="Proteomes" id="UP001501004"/>
    </source>
</evidence>